<gene>
    <name evidence="3" type="ORF">K4G66_07685</name>
</gene>
<reference evidence="3" key="2">
    <citation type="journal article" date="2024" name="Antonie Van Leeuwenhoek">
        <title>Roseihalotalea indica gen. nov., sp. nov., a halophilic Bacteroidetes from mesopelagic Southwest Indian Ocean with higher carbohydrate metabolic potential.</title>
        <authorList>
            <person name="Chen B."/>
            <person name="Zhang M."/>
            <person name="Lin D."/>
            <person name="Ye J."/>
            <person name="Tang K."/>
        </authorList>
    </citation>
    <scope>NUCLEOTIDE SEQUENCE</scope>
    <source>
        <strain evidence="3">TK19036</strain>
    </source>
</reference>
<reference evidence="3" key="1">
    <citation type="journal article" date="2023" name="Comput. Struct. Biotechnol. J.">
        <title>Discovery of a novel marine Bacteroidetes with a rich repertoire of carbohydrate-active enzymes.</title>
        <authorList>
            <person name="Chen B."/>
            <person name="Liu G."/>
            <person name="Chen Q."/>
            <person name="Wang H."/>
            <person name="Liu L."/>
            <person name="Tang K."/>
        </authorList>
    </citation>
    <scope>NUCLEOTIDE SEQUENCE</scope>
    <source>
        <strain evidence="3">TK19036</strain>
    </source>
</reference>
<name>A0AA49GTP4_9BACT</name>
<dbReference type="PROSITE" id="PS51257">
    <property type="entry name" value="PROKAR_LIPOPROTEIN"/>
    <property type="match status" value="1"/>
</dbReference>
<feature type="region of interest" description="Disordered" evidence="1">
    <location>
        <begin position="22"/>
        <end position="45"/>
    </location>
</feature>
<feature type="compositionally biased region" description="Basic and acidic residues" evidence="1">
    <location>
        <begin position="27"/>
        <end position="41"/>
    </location>
</feature>
<keyword evidence="2" id="KW-0732">Signal</keyword>
<evidence type="ECO:0000256" key="2">
    <source>
        <dbReference type="SAM" id="SignalP"/>
    </source>
</evidence>
<sequence length="208" mass="23836">MKLFLNVRNILLAVTLLVSSCSSSTDQENKDREAIGQENDHMMSGNHGSMMGEDSMMDERMQQAMMSGDMDKGMMENMRNIHQLLINHEQIQRRVENLDNGVKTWTESSDPEIAKAIRVHVRQMKSRVEGNRPIRQMDPLFREIFEHAGEIEIQIEDTENGVYVLETSDNPQVVKLIQQHANRAVSEFVEQGMSRAMESTPLPEGYEQ</sequence>
<evidence type="ECO:0000313" key="3">
    <source>
        <dbReference type="EMBL" id="WKN38581.1"/>
    </source>
</evidence>
<dbReference type="EMBL" id="CP120682">
    <property type="protein sequence ID" value="WKN38581.1"/>
    <property type="molecule type" value="Genomic_DNA"/>
</dbReference>
<feature type="signal peptide" evidence="2">
    <location>
        <begin position="1"/>
        <end position="24"/>
    </location>
</feature>
<accession>A0AA49GTP4</accession>
<dbReference type="AlphaFoldDB" id="A0AA49GTP4"/>
<feature type="chain" id="PRO_5041243044" evidence="2">
    <location>
        <begin position="25"/>
        <end position="208"/>
    </location>
</feature>
<evidence type="ECO:0000256" key="1">
    <source>
        <dbReference type="SAM" id="MobiDB-lite"/>
    </source>
</evidence>
<protein>
    <submittedName>
        <fullName evidence="3">DUF4175 domain-containing protein</fullName>
    </submittedName>
</protein>
<organism evidence="3">
    <name type="scientific">Roseihalotalea indica</name>
    <dbReference type="NCBI Taxonomy" id="2867963"/>
    <lineage>
        <taxon>Bacteria</taxon>
        <taxon>Pseudomonadati</taxon>
        <taxon>Bacteroidota</taxon>
        <taxon>Cytophagia</taxon>
        <taxon>Cytophagales</taxon>
        <taxon>Catalimonadaceae</taxon>
        <taxon>Roseihalotalea</taxon>
    </lineage>
</organism>
<proteinExistence type="predicted"/>